<dbReference type="InterPro" id="IPR032259">
    <property type="entry name" value="HIBYL-CoA-H"/>
</dbReference>
<sequence>MRHRDGSAIQYLCTDYRGAMNQTEESLVIRVEGRLGRIMLNRPRQINALTLPMIDGIRAALAGWADDPAVDVVLIDGAGERGLCAGADIRALRQSILDGSDEAMTFLADEYVMNKALADYPKPIVADQRGITFGGGLGVSAHCSVRIVAEDSQLAMPETLIGLWPDVGILHLLGRSPGQLGVHAALIGARLDAGDAIRAGLADHFVPADARPALLDALRAGVVPEFAGPPPAGALQQASWIDECYAFATAEEILSALLAHPDPAAQAAGQALAGMAPLSVKVTLRAVRAAASMTLAQVLAQDLRFAAHFMARPDLPEGIPAQVVDKDRNPRWQPARLADVSDADVDAFFTG</sequence>
<dbReference type="Pfam" id="PF16113">
    <property type="entry name" value="ECH_2"/>
    <property type="match status" value="1"/>
</dbReference>
<evidence type="ECO:0000256" key="1">
    <source>
        <dbReference type="ARBA" id="ARBA00001709"/>
    </source>
</evidence>
<comment type="catalytic activity">
    <reaction evidence="1">
        <text>3-hydroxy-2-methylpropanoyl-CoA + H2O = 3-hydroxy-2-methylpropanoate + CoA + H(+)</text>
        <dbReference type="Rhea" id="RHEA:20888"/>
        <dbReference type="ChEBI" id="CHEBI:11805"/>
        <dbReference type="ChEBI" id="CHEBI:15377"/>
        <dbReference type="ChEBI" id="CHEBI:15378"/>
        <dbReference type="ChEBI" id="CHEBI:57287"/>
        <dbReference type="ChEBI" id="CHEBI:57340"/>
        <dbReference type="EC" id="3.1.2.4"/>
    </reaction>
</comment>
<evidence type="ECO:0000259" key="4">
    <source>
        <dbReference type="Pfam" id="PF16113"/>
    </source>
</evidence>
<dbReference type="GO" id="GO:0005829">
    <property type="term" value="C:cytosol"/>
    <property type="evidence" value="ECO:0007669"/>
    <property type="project" value="TreeGrafter"/>
</dbReference>
<protein>
    <recommendedName>
        <fullName evidence="2">3-hydroxyisobutyryl-CoA hydrolase</fullName>
        <ecNumber evidence="2">3.1.2.4</ecNumber>
    </recommendedName>
</protein>
<feature type="domain" description="Enoyl-CoA hydratase/isomerase" evidence="4">
    <location>
        <begin position="36"/>
        <end position="349"/>
    </location>
</feature>
<dbReference type="GO" id="GO:0016853">
    <property type="term" value="F:isomerase activity"/>
    <property type="evidence" value="ECO:0007669"/>
    <property type="project" value="UniProtKB-KW"/>
</dbReference>
<dbReference type="PANTHER" id="PTHR43176">
    <property type="entry name" value="3-HYDROXYISOBUTYRYL-COA HYDROLASE-RELATED"/>
    <property type="match status" value="1"/>
</dbReference>
<dbReference type="FunCoup" id="C8X9E6">
    <property type="interactions" value="299"/>
</dbReference>
<keyword evidence="5" id="KW-0413">Isomerase</keyword>
<dbReference type="eggNOG" id="COG1024">
    <property type="taxonomic scope" value="Bacteria"/>
</dbReference>
<name>C8X9E6_NAKMY</name>
<gene>
    <name evidence="5" type="ordered locus">Namu_0803</name>
</gene>
<keyword evidence="3" id="KW-0378">Hydrolase</keyword>
<dbReference type="InterPro" id="IPR029045">
    <property type="entry name" value="ClpP/crotonase-like_dom_sf"/>
</dbReference>
<dbReference type="AlphaFoldDB" id="C8X9E6"/>
<accession>C8X9E6</accession>
<evidence type="ECO:0000313" key="6">
    <source>
        <dbReference type="Proteomes" id="UP000002218"/>
    </source>
</evidence>
<dbReference type="PANTHER" id="PTHR43176:SF3">
    <property type="entry name" value="3-HYDROXYISOBUTYRYL-COA HYDROLASE, MITOCHONDRIAL"/>
    <property type="match status" value="1"/>
</dbReference>
<dbReference type="NCBIfam" id="NF004127">
    <property type="entry name" value="PRK05617.1"/>
    <property type="match status" value="1"/>
</dbReference>
<reference evidence="5 6" key="2">
    <citation type="journal article" date="2010" name="Stand. Genomic Sci.">
        <title>Complete genome sequence of Nakamurella multipartita type strain (Y-104).</title>
        <authorList>
            <person name="Tice H."/>
            <person name="Mayilraj S."/>
            <person name="Sims D."/>
            <person name="Lapidus A."/>
            <person name="Nolan M."/>
            <person name="Lucas S."/>
            <person name="Glavina Del Rio T."/>
            <person name="Copeland A."/>
            <person name="Cheng J.F."/>
            <person name="Meincke L."/>
            <person name="Bruce D."/>
            <person name="Goodwin L."/>
            <person name="Pitluck S."/>
            <person name="Ivanova N."/>
            <person name="Mavromatis K."/>
            <person name="Ovchinnikova G."/>
            <person name="Pati A."/>
            <person name="Chen A."/>
            <person name="Palaniappan K."/>
            <person name="Land M."/>
            <person name="Hauser L."/>
            <person name="Chang Y.J."/>
            <person name="Jeffries C.D."/>
            <person name="Detter J.C."/>
            <person name="Brettin T."/>
            <person name="Rohde M."/>
            <person name="Goker M."/>
            <person name="Bristow J."/>
            <person name="Eisen J.A."/>
            <person name="Markowitz V."/>
            <person name="Hugenholtz P."/>
            <person name="Kyrpides N.C."/>
            <person name="Klenk H.P."/>
            <person name="Chen F."/>
        </authorList>
    </citation>
    <scope>NUCLEOTIDE SEQUENCE [LARGE SCALE GENOMIC DNA]</scope>
    <source>
        <strain evidence="6">ATCC 700099 / DSM 44233 / CIP 104796 / JCM 9543 / NBRC 105858 / Y-104</strain>
    </source>
</reference>
<evidence type="ECO:0000256" key="3">
    <source>
        <dbReference type="ARBA" id="ARBA00022801"/>
    </source>
</evidence>
<dbReference type="SUPFAM" id="SSF52096">
    <property type="entry name" value="ClpP/crotonase"/>
    <property type="match status" value="1"/>
</dbReference>
<proteinExistence type="predicted"/>
<dbReference type="Gene3D" id="3.90.226.10">
    <property type="entry name" value="2-enoyl-CoA Hydratase, Chain A, domain 1"/>
    <property type="match status" value="1"/>
</dbReference>
<evidence type="ECO:0000256" key="2">
    <source>
        <dbReference type="ARBA" id="ARBA00011915"/>
    </source>
</evidence>
<dbReference type="HOGENOM" id="CLU_009834_22_1_11"/>
<dbReference type="EC" id="3.1.2.4" evidence="2"/>
<evidence type="ECO:0000313" key="5">
    <source>
        <dbReference type="EMBL" id="ACV77214.1"/>
    </source>
</evidence>
<dbReference type="EMBL" id="CP001737">
    <property type="protein sequence ID" value="ACV77214.1"/>
    <property type="molecule type" value="Genomic_DNA"/>
</dbReference>
<dbReference type="GO" id="GO:0006574">
    <property type="term" value="P:L-valine catabolic process"/>
    <property type="evidence" value="ECO:0007669"/>
    <property type="project" value="TreeGrafter"/>
</dbReference>
<organism evidence="5 6">
    <name type="scientific">Nakamurella multipartita (strain ATCC 700099 / DSM 44233 / CIP 104796 / JCM 9543 / NBRC 105858 / Y-104)</name>
    <name type="common">Microsphaera multipartita</name>
    <dbReference type="NCBI Taxonomy" id="479431"/>
    <lineage>
        <taxon>Bacteria</taxon>
        <taxon>Bacillati</taxon>
        <taxon>Actinomycetota</taxon>
        <taxon>Actinomycetes</taxon>
        <taxon>Nakamurellales</taxon>
        <taxon>Nakamurellaceae</taxon>
        <taxon>Nakamurella</taxon>
    </lineage>
</organism>
<dbReference type="KEGG" id="nml:Namu_0803"/>
<keyword evidence="6" id="KW-1185">Reference proteome</keyword>
<dbReference type="STRING" id="479431.Namu_0803"/>
<dbReference type="GO" id="GO:0003860">
    <property type="term" value="F:3-hydroxyisobutyryl-CoA hydrolase activity"/>
    <property type="evidence" value="ECO:0007669"/>
    <property type="project" value="UniProtKB-EC"/>
</dbReference>
<dbReference type="InParanoid" id="C8X9E6"/>
<reference evidence="6" key="1">
    <citation type="submission" date="2009-09" db="EMBL/GenBank/DDBJ databases">
        <title>The complete genome of Nakamurella multipartita DSM 44233.</title>
        <authorList>
            <consortium name="US DOE Joint Genome Institute (JGI-PGF)"/>
            <person name="Lucas S."/>
            <person name="Copeland A."/>
            <person name="Lapidus A."/>
            <person name="Glavina del Rio T."/>
            <person name="Dalin E."/>
            <person name="Tice H."/>
            <person name="Bruce D."/>
            <person name="Goodwin L."/>
            <person name="Pitluck S."/>
            <person name="Kyrpides N."/>
            <person name="Mavromatis K."/>
            <person name="Ivanova N."/>
            <person name="Ovchinnikova G."/>
            <person name="Sims D."/>
            <person name="Meincke L."/>
            <person name="Brettin T."/>
            <person name="Detter J.C."/>
            <person name="Han C."/>
            <person name="Larimer F."/>
            <person name="Land M."/>
            <person name="Hauser L."/>
            <person name="Markowitz V."/>
            <person name="Cheng J.-F."/>
            <person name="Hugenholtz P."/>
            <person name="Woyke T."/>
            <person name="Wu D."/>
            <person name="Klenk H.-P."/>
            <person name="Eisen J.A."/>
        </authorList>
    </citation>
    <scope>NUCLEOTIDE SEQUENCE [LARGE SCALE GENOMIC DNA]</scope>
    <source>
        <strain evidence="6">ATCC 700099 / DSM 44233 / CIP 104796 / JCM 9543 / NBRC 105858 / Y-104</strain>
    </source>
</reference>
<dbReference type="InterPro" id="IPR045004">
    <property type="entry name" value="ECH_dom"/>
</dbReference>
<dbReference type="CDD" id="cd06558">
    <property type="entry name" value="crotonase-like"/>
    <property type="match status" value="1"/>
</dbReference>
<dbReference type="Proteomes" id="UP000002218">
    <property type="component" value="Chromosome"/>
</dbReference>